<dbReference type="Pfam" id="PF00535">
    <property type="entry name" value="Glycos_transf_2"/>
    <property type="match status" value="1"/>
</dbReference>
<dbReference type="InterPro" id="IPR029044">
    <property type="entry name" value="Nucleotide-diphossugar_trans"/>
</dbReference>
<organism evidence="4 5">
    <name type="scientific">Candidatus Enterococcus myersii</name>
    <dbReference type="NCBI Taxonomy" id="2815322"/>
    <lineage>
        <taxon>Bacteria</taxon>
        <taxon>Bacillati</taxon>
        <taxon>Bacillota</taxon>
        <taxon>Bacilli</taxon>
        <taxon>Lactobacillales</taxon>
        <taxon>Enterococcaceae</taxon>
        <taxon>Enterococcus</taxon>
    </lineage>
</organism>
<dbReference type="SUPFAM" id="SSF53448">
    <property type="entry name" value="Nucleotide-diphospho-sugar transferases"/>
    <property type="match status" value="1"/>
</dbReference>
<keyword evidence="1" id="KW-0328">Glycosyltransferase</keyword>
<dbReference type="RefSeq" id="WP_206902379.1">
    <property type="nucleotide sequence ID" value="NZ_JAFLVT010000001.1"/>
</dbReference>
<evidence type="ECO:0000259" key="3">
    <source>
        <dbReference type="Pfam" id="PF00535"/>
    </source>
</evidence>
<dbReference type="Proteomes" id="UP000664256">
    <property type="component" value="Unassembled WGS sequence"/>
</dbReference>
<keyword evidence="2" id="KW-0808">Transferase</keyword>
<proteinExistence type="predicted"/>
<gene>
    <name evidence="4" type="ORF">JZO76_01415</name>
</gene>
<comment type="caution">
    <text evidence="4">The sequence shown here is derived from an EMBL/GenBank/DDBJ whole genome shotgun (WGS) entry which is preliminary data.</text>
</comment>
<dbReference type="EMBL" id="JAFLVT010000001">
    <property type="protein sequence ID" value="MBO0448185.1"/>
    <property type="molecule type" value="Genomic_DNA"/>
</dbReference>
<protein>
    <submittedName>
        <fullName evidence="4">Glycosyltransferase family 2 protein</fullName>
    </submittedName>
</protein>
<reference evidence="4 5" key="1">
    <citation type="submission" date="2021-03" db="EMBL/GenBank/DDBJ databases">
        <title>Enterococcal diversity collection.</title>
        <authorList>
            <person name="Gilmore M.S."/>
            <person name="Schwartzman J."/>
            <person name="Van Tyne D."/>
            <person name="Martin M."/>
            <person name="Earl A.M."/>
            <person name="Manson A.L."/>
            <person name="Straub T."/>
            <person name="Salamzade R."/>
            <person name="Saavedra J."/>
            <person name="Lebreton F."/>
            <person name="Prichula J."/>
            <person name="Schaufler K."/>
            <person name="Gaca A."/>
            <person name="Sgardioli B."/>
            <person name="Wagenaar J."/>
            <person name="Strong T."/>
        </authorList>
    </citation>
    <scope>NUCLEOTIDE SEQUENCE [LARGE SCALE GENOMIC DNA]</scope>
    <source>
        <strain evidence="4 5">MJM12</strain>
    </source>
</reference>
<name>A0ABS3H5K1_9ENTE</name>
<dbReference type="PANTHER" id="PTHR22916:SF51">
    <property type="entry name" value="GLYCOSYLTRANSFERASE EPSH-RELATED"/>
    <property type="match status" value="1"/>
</dbReference>
<feature type="domain" description="Glycosyltransferase 2-like" evidence="3">
    <location>
        <begin position="6"/>
        <end position="141"/>
    </location>
</feature>
<sequence length="351" mass="41510">MDVLVSVILPVYNVELYIERCLSSIVKQSYKNIEVIILIDGSSDSSESIVDDFILMDKRLKKIRHQNMGLGPTRNVGLKEALGEYIIFIDSDDYIEHDMVETLLENVISEKSDIACSEIYLQKSNERKIRKQFNLVEDCVISNNNIKEFMAKYYYSNIYSHNAVDKMYKKEFLVKNRILFGDNSIIFAEDTFFQIGVISNFPKVSFVSKPLYNYVIRESSLMTSYKDKLVERNINLMNSMRTMFESKGINLSLLDVELFNAIIVELYNVLENNKKFVDFRNSMKKLRNWQKYPTIIKSMLENKSIEMIQSKGKRIFLKFILFLYRNRLDFLGDYFFYMTYYINYKSTRIKK</sequence>
<accession>A0ABS3H5K1</accession>
<keyword evidence="5" id="KW-1185">Reference proteome</keyword>
<dbReference type="CDD" id="cd00761">
    <property type="entry name" value="Glyco_tranf_GTA_type"/>
    <property type="match status" value="1"/>
</dbReference>
<evidence type="ECO:0000313" key="5">
    <source>
        <dbReference type="Proteomes" id="UP000664256"/>
    </source>
</evidence>
<evidence type="ECO:0000256" key="2">
    <source>
        <dbReference type="ARBA" id="ARBA00022679"/>
    </source>
</evidence>
<dbReference type="InterPro" id="IPR001173">
    <property type="entry name" value="Glyco_trans_2-like"/>
</dbReference>
<dbReference type="PANTHER" id="PTHR22916">
    <property type="entry name" value="GLYCOSYLTRANSFERASE"/>
    <property type="match status" value="1"/>
</dbReference>
<evidence type="ECO:0000256" key="1">
    <source>
        <dbReference type="ARBA" id="ARBA00022676"/>
    </source>
</evidence>
<dbReference type="Gene3D" id="3.90.550.10">
    <property type="entry name" value="Spore Coat Polysaccharide Biosynthesis Protein SpsA, Chain A"/>
    <property type="match status" value="1"/>
</dbReference>
<evidence type="ECO:0000313" key="4">
    <source>
        <dbReference type="EMBL" id="MBO0448185.1"/>
    </source>
</evidence>